<keyword evidence="8" id="KW-1278">Translocase</keyword>
<dbReference type="InterPro" id="IPR050095">
    <property type="entry name" value="ECF_ABC_transporter_ATP-bd"/>
</dbReference>
<dbReference type="InterPro" id="IPR003593">
    <property type="entry name" value="AAA+_ATPase"/>
</dbReference>
<feature type="domain" description="ABC transporter" evidence="11">
    <location>
        <begin position="6"/>
        <end position="243"/>
    </location>
</feature>
<evidence type="ECO:0000256" key="2">
    <source>
        <dbReference type="ARBA" id="ARBA00005417"/>
    </source>
</evidence>
<dbReference type="PROSITE" id="PS00211">
    <property type="entry name" value="ABC_TRANSPORTER_1"/>
    <property type="match status" value="2"/>
</dbReference>
<dbReference type="PANTHER" id="PTHR43553">
    <property type="entry name" value="HEAVY METAL TRANSPORTER"/>
    <property type="match status" value="1"/>
</dbReference>
<dbReference type="OrthoDB" id="501320at2"/>
<gene>
    <name evidence="12" type="primary">ykoD_2</name>
    <name evidence="12" type="ORF">NCTC10924_00982</name>
</gene>
<dbReference type="InterPro" id="IPR015856">
    <property type="entry name" value="ABC_transpr_CbiO/EcfA_su"/>
</dbReference>
<dbReference type="InterPro" id="IPR017871">
    <property type="entry name" value="ABC_transporter-like_CS"/>
</dbReference>
<dbReference type="Pfam" id="PF00005">
    <property type="entry name" value="ABC_tran"/>
    <property type="match status" value="2"/>
</dbReference>
<keyword evidence="7 12" id="KW-0067">ATP-binding</keyword>
<keyword evidence="6" id="KW-0547">Nucleotide-binding</keyword>
<sequence>MTKKIMLAQELSFTYEENKKSTLNKVNINLDLGELVFLTGRSGSGKSTLLNIINGIIPEVIEGQLVGDLWIDGQKHLKVHERHLLLGNVFQNLRSQFFTTNTTSELVFEMENCGVAHQDMVRRLKAINEKFKIEALLDRHVMTLSSGERQLLALLTALMMNPKILIFDEPSANLDYGNVMRLRQQIAALKKEDKLIIIADHRCFYLQGMMDQVLLLEDGTLKSYASEEAFYQTYYGKRVFDLFSHLYPAREISQTMIETVKIDQVSYKNILKDITLSFHQYEIAVIVGNNGAGKTTLAKLIAQLLKPSKGSIEVESQPLYIMQEADFQLFSSSCLKELEITCHDNEKNKEALQLVDLYDLKHKHPHSLSGGEKQRLQLAIAFVSSSDVIILDEPTSGLDKVSMEKVIVMLKLLKKEKTIIVISHDYEFIRGIADRIIYIAGHQIADDFYLEAQHITRLNTIYSEMEKYYDKTIKN</sequence>
<protein>
    <submittedName>
        <fullName evidence="12">ABC transporter, ATP-binding protein</fullName>
        <ecNumber evidence="12">3.6.3.-</ecNumber>
    </submittedName>
</protein>
<dbReference type="GO" id="GO:0043190">
    <property type="term" value="C:ATP-binding cassette (ABC) transporter complex"/>
    <property type="evidence" value="ECO:0007669"/>
    <property type="project" value="TreeGrafter"/>
</dbReference>
<evidence type="ECO:0000313" key="12">
    <source>
        <dbReference type="EMBL" id="VTT44018.1"/>
    </source>
</evidence>
<evidence type="ECO:0000256" key="6">
    <source>
        <dbReference type="ARBA" id="ARBA00022741"/>
    </source>
</evidence>
<dbReference type="GO" id="GO:0042626">
    <property type="term" value="F:ATPase-coupled transmembrane transporter activity"/>
    <property type="evidence" value="ECO:0007669"/>
    <property type="project" value="TreeGrafter"/>
</dbReference>
<dbReference type="PROSITE" id="PS50893">
    <property type="entry name" value="ABC_TRANSPORTER_2"/>
    <property type="match status" value="2"/>
</dbReference>
<dbReference type="RefSeq" id="WP_093958742.1">
    <property type="nucleotide sequence ID" value="NZ_CP070236.1"/>
</dbReference>
<dbReference type="EC" id="3.6.3.-" evidence="12"/>
<organism evidence="12 13">
    <name type="scientific">Streptococcus porcinus</name>
    <dbReference type="NCBI Taxonomy" id="1340"/>
    <lineage>
        <taxon>Bacteria</taxon>
        <taxon>Bacillati</taxon>
        <taxon>Bacillota</taxon>
        <taxon>Bacilli</taxon>
        <taxon>Lactobacillales</taxon>
        <taxon>Streptococcaceae</taxon>
        <taxon>Streptococcus</taxon>
    </lineage>
</organism>
<evidence type="ECO:0000256" key="10">
    <source>
        <dbReference type="ARBA" id="ARBA00025157"/>
    </source>
</evidence>
<proteinExistence type="inferred from homology"/>
<dbReference type="GO" id="GO:0005524">
    <property type="term" value="F:ATP binding"/>
    <property type="evidence" value="ECO:0007669"/>
    <property type="project" value="UniProtKB-KW"/>
</dbReference>
<reference evidence="12 13" key="1">
    <citation type="submission" date="2019-05" db="EMBL/GenBank/DDBJ databases">
        <authorList>
            <consortium name="Pathogen Informatics"/>
        </authorList>
    </citation>
    <scope>NUCLEOTIDE SEQUENCE [LARGE SCALE GENOMIC DNA]</scope>
    <source>
        <strain evidence="12 13">NCTC10924</strain>
    </source>
</reference>
<name>A0A4V0HC49_STRPO</name>
<keyword evidence="12" id="KW-0378">Hydrolase</keyword>
<keyword evidence="5" id="KW-0677">Repeat</keyword>
<dbReference type="EMBL" id="LR594052">
    <property type="protein sequence ID" value="VTT44018.1"/>
    <property type="molecule type" value="Genomic_DNA"/>
</dbReference>
<dbReference type="InterPro" id="IPR027417">
    <property type="entry name" value="P-loop_NTPase"/>
</dbReference>
<dbReference type="GO" id="GO:0016887">
    <property type="term" value="F:ATP hydrolysis activity"/>
    <property type="evidence" value="ECO:0007669"/>
    <property type="project" value="InterPro"/>
</dbReference>
<keyword evidence="4" id="KW-1003">Cell membrane</keyword>
<keyword evidence="3" id="KW-0813">Transport</keyword>
<comment type="function">
    <text evidence="10">Probably part of an ABC transporter complex. Responsible for energy coupling to the transport system.</text>
</comment>
<dbReference type="SMART" id="SM00382">
    <property type="entry name" value="AAA"/>
    <property type="match status" value="2"/>
</dbReference>
<dbReference type="Gene3D" id="3.40.50.300">
    <property type="entry name" value="P-loop containing nucleotide triphosphate hydrolases"/>
    <property type="match status" value="2"/>
</dbReference>
<evidence type="ECO:0000256" key="1">
    <source>
        <dbReference type="ARBA" id="ARBA00004202"/>
    </source>
</evidence>
<evidence type="ECO:0000256" key="8">
    <source>
        <dbReference type="ARBA" id="ARBA00022967"/>
    </source>
</evidence>
<comment type="similarity">
    <text evidence="2">Belongs to the ABC transporter superfamily.</text>
</comment>
<dbReference type="AlphaFoldDB" id="A0A4V0HC49"/>
<evidence type="ECO:0000259" key="11">
    <source>
        <dbReference type="PROSITE" id="PS50893"/>
    </source>
</evidence>
<comment type="subcellular location">
    <subcellularLocation>
        <location evidence="1">Cell membrane</location>
        <topology evidence="1">Peripheral membrane protein</topology>
    </subcellularLocation>
</comment>
<dbReference type="CDD" id="cd03225">
    <property type="entry name" value="ABC_cobalt_CbiO_domain1"/>
    <property type="match status" value="1"/>
</dbReference>
<dbReference type="Proteomes" id="UP000306241">
    <property type="component" value="Chromosome"/>
</dbReference>
<dbReference type="SUPFAM" id="SSF52540">
    <property type="entry name" value="P-loop containing nucleoside triphosphate hydrolases"/>
    <property type="match status" value="2"/>
</dbReference>
<evidence type="ECO:0000256" key="9">
    <source>
        <dbReference type="ARBA" id="ARBA00023136"/>
    </source>
</evidence>
<evidence type="ECO:0000313" key="13">
    <source>
        <dbReference type="Proteomes" id="UP000306241"/>
    </source>
</evidence>
<keyword evidence="9" id="KW-0472">Membrane</keyword>
<evidence type="ECO:0000256" key="4">
    <source>
        <dbReference type="ARBA" id="ARBA00022475"/>
    </source>
</evidence>
<dbReference type="InterPro" id="IPR003439">
    <property type="entry name" value="ABC_transporter-like_ATP-bd"/>
</dbReference>
<evidence type="ECO:0000256" key="5">
    <source>
        <dbReference type="ARBA" id="ARBA00022737"/>
    </source>
</evidence>
<feature type="domain" description="ABC transporter" evidence="11">
    <location>
        <begin position="255"/>
        <end position="466"/>
    </location>
</feature>
<accession>A0A4V0HC49</accession>
<evidence type="ECO:0000256" key="7">
    <source>
        <dbReference type="ARBA" id="ARBA00022840"/>
    </source>
</evidence>
<evidence type="ECO:0000256" key="3">
    <source>
        <dbReference type="ARBA" id="ARBA00022448"/>
    </source>
</evidence>
<dbReference type="PANTHER" id="PTHR43553:SF23">
    <property type="entry name" value="ABC TRANSPORTER ATP-BINDING COMPONENT"/>
    <property type="match status" value="1"/>
</dbReference>